<feature type="domain" description="Bacterial Ig-like" evidence="10">
    <location>
        <begin position="1418"/>
        <end position="1472"/>
    </location>
</feature>
<dbReference type="Gene3D" id="3.20.20.80">
    <property type="entry name" value="Glycosidases"/>
    <property type="match status" value="1"/>
</dbReference>
<evidence type="ECO:0000256" key="3">
    <source>
        <dbReference type="ARBA" id="ARBA00023295"/>
    </source>
</evidence>
<dbReference type="Gene3D" id="2.60.120.260">
    <property type="entry name" value="Galactose-binding domain-like"/>
    <property type="match status" value="3"/>
</dbReference>
<sequence length="1979" mass="221621">MKKIVAFIMSLLVIICSINVPVFAANNESKMDKDGEVKIGHNIEKDRKINFTDNWKFKLGDESGAEAKDFNDSKWRSLNLPHDWSIELDFNKNSPATHEAAFLDGGVGWYRKTFKLPESMKGKKINIDFDGVYMESTVYVNGQKVGEYQNGYTPFGFDITDNLKFDGSDNVIAVKVKNTQPSSRWYSGSGIYRNVYITATNKVHVAKYGTFVTTPNIKEDLANGGNVGVNIKTKISNESGENSEVTVRNKIISPNGDEVSKVESTEVLDSKLKEFNQNLKVKNPKLWGIYSGNVYKAVTEVIKDGKVIDTYETPFGFRYFKFDANKGFSINGKNVKLKGVCMHHDLGALGAAVNYSAVERQILMLKEMGVNAIRSTHNPASPEFRDICEKNGILLIDEAFDCWEQGKKTYDYHRFFKQYAERDIKTMVDSAKNSPAIIMWSIGNEIYDTNTSNGVQIAKNLVKWIKEIDTTRPTTIGEDKYRGSKVDGVANFQSSRDEIFNTVDVVGYNYSENVYDVHHKSKPEWKMYGSETSSAVRSRGVYLDPNNPNIVDNSNLQCSSYDNTVVGWGRSAEDSWIRDRDRQFIAGQFIWTGFDYLGEPTPFYGKYPAKSSYFGAIDTAGFKKDIFYFYQSQWSDKPMVHLLPHWNWKDGDNVQVWAYSNADTVELFLNGKSLGERKFEKKTTNYGESYLETKDGKLHLRWDVPFKAGTLKAVAKKNGVVVAEDEIKTAGQAAGVKITPDKRVISSNGKNLSFITVDIVDKNGVVVPTADNLVNFEVTGGKLVGVDNGNGASVERYKANKRKAFNGKVVAIVEPDKNEGSITIKATAQGLDSSESSIYTINPEDMNKDKIIGFEKVVINIDKGNSPQLPKTIKAIYANNTEKDVNVTWDKINPEQYNKVGSFNVNGTVKGSDIKAKAAINVRDIVLVKPYSTVTKVGASPKLPDEATVIYSDGKEVQSKVTWENIDSEKYSKEGNFIVYGKVDITDKFKAEARIRVTNKTEKVNIALYNSKAQGKAFASFTNPADDVNNINDGVISYDNNPANRWTNWQRTPRTNNEYIGVEWKENQNVDNINLYVYADNGCQAPKSLIVEYLDGHEWKKVSNMTIKPVTITNNMKHEIKFDKVNTNKIRVNMTPRDGKSLAITEMEIMDDVVVPNNTAKLSSISINGKEIEDFSSDKTNYNVELPYGSEIPKIKATAIDNATEAIILPTNLHGEAKILVTSEDGKVINIYKINFNVKNPLLNKVEVSSDKINYNEDDIGDLNVNATLQNGEKIDLNNAKVEYVTSNKDVAVIKNGKINIVGEGTAEVSVKVTYKNVTKESNKLVINAKKSNKEKIIIGFEPIKVVVDKGEEPKLPKEVEAKYNVGLSRNKQVTWEKIKADQYGKLGTFKVYGKVYGTSLKAVAEVEVKGEVAVESVSAVTLINEEPIFPKTLMVYYSDNTERQHSVKWNKILEDKYGKVGEFIVEGEVKDSSLTAVAKVRVSDKFEKGLNISRFQNGYDYPRVQSSYSNEPPVTPTSKDRVEHIHNDIISFNDDPHDRWTNWRPNPDKTGWVSIEFGRTGPQEYYVNEMTVHYFKDSGIALPESAIVQYEKDDKWIDVKNQKIENGKSENTKIYKFDKIKASKVRIFMNAKANKSLGITEVQIFKDDVIKNSKSFAKEIKIGANKLKEFNPENMKYTINVDNNIIPEISAIAEDNAAVTVVEPVTIPGKGKVIVKGEDGLKTNVYELLFAKNIPIEKSDLNKKINDIKNTDLSKYTEGSKQLLNNALLLAEKVSKSKDSTQDDVNNATAMLDDAVKRLSNIEENKPNVSTYKIEVVKGPNGKVSPNGSFEVEKGENKKFIFTPDKGYKVDEVLLNGKKVNVLDNSYVLKDINSNNKLEVTFKDARDNNNDKNNNTGANPSNGVVIDNDVSNKNIDKNKEKNSKKYESNIKDSDKKINQENKGISKEILPSTGKSNGLLFVNTGGIFFILGIAIKRLR</sequence>
<dbReference type="Pfam" id="PF21606">
    <property type="entry name" value="BgaA-like_CBM"/>
    <property type="match status" value="2"/>
</dbReference>
<comment type="similarity">
    <text evidence="1">Belongs to the glycosyl hydrolase 2 family.</text>
</comment>
<dbReference type="InterPro" id="IPR006102">
    <property type="entry name" value="Ig-like_GH2"/>
</dbReference>
<feature type="domain" description="Bacterial Ig-like" evidence="10">
    <location>
        <begin position="930"/>
        <end position="984"/>
    </location>
</feature>
<dbReference type="Pfam" id="PF07532">
    <property type="entry name" value="Big_4"/>
    <property type="match status" value="4"/>
</dbReference>
<feature type="domain" description="Glycoside hydrolase family 2 immunoglobulin-like beta-sandwich" evidence="7">
    <location>
        <begin position="211"/>
        <end position="318"/>
    </location>
</feature>
<dbReference type="Pfam" id="PF00703">
    <property type="entry name" value="Glyco_hydro_2"/>
    <property type="match status" value="1"/>
</dbReference>
<feature type="domain" description="Beta-galactosidase-like galactose-binding" evidence="13">
    <location>
        <begin position="1508"/>
        <end position="1591"/>
    </location>
</feature>
<evidence type="ECO:0000259" key="12">
    <source>
        <dbReference type="Pfam" id="PF18565"/>
    </source>
</evidence>
<evidence type="ECO:0000313" key="15">
    <source>
        <dbReference type="Proteomes" id="UP001299068"/>
    </source>
</evidence>
<dbReference type="PANTHER" id="PTHR42732:SF1">
    <property type="entry name" value="BETA-MANNOSIDASE"/>
    <property type="match status" value="1"/>
</dbReference>
<evidence type="ECO:0000313" key="14">
    <source>
        <dbReference type="EMBL" id="MBY0755775.1"/>
    </source>
</evidence>
<reference evidence="14 15" key="1">
    <citation type="journal article" date="2021" name="Cell Host Microbe">
        <title>in vivo commensal control of Clostridioides difficile virulence.</title>
        <authorList>
            <person name="Girinathan B.P."/>
            <person name="Dibenedetto N."/>
            <person name="Worley J.N."/>
            <person name="Peltier J."/>
            <person name="Arrieta-Ortiz M.L."/>
            <person name="Rupa Christinal Immanuel S."/>
            <person name="Lavin R."/>
            <person name="Delaney M.L."/>
            <person name="Cummins C."/>
            <person name="Hoffmann M."/>
            <person name="Luo Y."/>
            <person name="Gonzalez-Escalona N."/>
            <person name="Allard M."/>
            <person name="Onderdonk A.B."/>
            <person name="Gerber G.K."/>
            <person name="Sonenshein A.L."/>
            <person name="Baliga N."/>
            <person name="Dupuy B."/>
            <person name="Bry L."/>
        </authorList>
    </citation>
    <scope>NUCLEOTIDE SEQUENCE [LARGE SCALE GENOMIC DNA]</scope>
    <source>
        <strain evidence="14 15">DSM 599</strain>
    </source>
</reference>
<dbReference type="Gene3D" id="2.60.40.1080">
    <property type="match status" value="1"/>
</dbReference>
<dbReference type="Gene3D" id="2.60.40.10">
    <property type="entry name" value="Immunoglobulins"/>
    <property type="match status" value="3"/>
</dbReference>
<dbReference type="PANTHER" id="PTHR42732">
    <property type="entry name" value="BETA-GALACTOSIDASE"/>
    <property type="match status" value="1"/>
</dbReference>
<feature type="domain" description="Glycoside hydrolase family 2 catalytic" evidence="8">
    <location>
        <begin position="325"/>
        <end position="507"/>
    </location>
</feature>
<dbReference type="Pfam" id="PF16355">
    <property type="entry name" value="DUF4982"/>
    <property type="match status" value="1"/>
</dbReference>
<dbReference type="SUPFAM" id="SSF49785">
    <property type="entry name" value="Galactose-binding domain-like"/>
    <property type="match status" value="2"/>
</dbReference>
<feature type="domain" description="DUF4982" evidence="11">
    <location>
        <begin position="651"/>
        <end position="723"/>
    </location>
</feature>
<dbReference type="InterPro" id="IPR013783">
    <property type="entry name" value="Ig-like_fold"/>
</dbReference>
<dbReference type="Pfam" id="PF02836">
    <property type="entry name" value="Glyco_hydro_2_C"/>
    <property type="match status" value="1"/>
</dbReference>
<dbReference type="Pfam" id="PF02837">
    <property type="entry name" value="Glyco_hydro_2_N"/>
    <property type="match status" value="1"/>
</dbReference>
<gene>
    <name evidence="14" type="ORF">K5V21_09940</name>
</gene>
<evidence type="ECO:0000256" key="5">
    <source>
        <dbReference type="SAM" id="Phobius"/>
    </source>
</evidence>
<accession>A0ABS7KY84</accession>
<feature type="signal peptide" evidence="6">
    <location>
        <begin position="1"/>
        <end position="24"/>
    </location>
</feature>
<feature type="compositionally biased region" description="Basic and acidic residues" evidence="4">
    <location>
        <begin position="1915"/>
        <end position="1935"/>
    </location>
</feature>
<dbReference type="Gene3D" id="1.20.1270.90">
    <property type="entry name" value="AF1782-like"/>
    <property type="match status" value="1"/>
</dbReference>
<dbReference type="SUPFAM" id="SSF49303">
    <property type="entry name" value="beta-Galactosidase/glucuronidase domain"/>
    <property type="match status" value="1"/>
</dbReference>
<evidence type="ECO:0000259" key="8">
    <source>
        <dbReference type="Pfam" id="PF02836"/>
    </source>
</evidence>
<organism evidence="14 15">
    <name type="scientific">Clostridium sardiniense</name>
    <name type="common">Clostridium absonum</name>
    <dbReference type="NCBI Taxonomy" id="29369"/>
    <lineage>
        <taxon>Bacteria</taxon>
        <taxon>Bacillati</taxon>
        <taxon>Bacillota</taxon>
        <taxon>Clostridia</taxon>
        <taxon>Eubacteriales</taxon>
        <taxon>Clostridiaceae</taxon>
        <taxon>Clostridium</taxon>
    </lineage>
</organism>
<evidence type="ECO:0000259" key="9">
    <source>
        <dbReference type="Pfam" id="PF02837"/>
    </source>
</evidence>
<evidence type="ECO:0000256" key="6">
    <source>
        <dbReference type="SAM" id="SignalP"/>
    </source>
</evidence>
<evidence type="ECO:0000259" key="10">
    <source>
        <dbReference type="Pfam" id="PF07532"/>
    </source>
</evidence>
<evidence type="ECO:0000256" key="1">
    <source>
        <dbReference type="ARBA" id="ARBA00007401"/>
    </source>
</evidence>
<comment type="caution">
    <text evidence="14">The sequence shown here is derived from an EMBL/GenBank/DDBJ whole genome shotgun (WGS) entry which is preliminary data.</text>
</comment>
<dbReference type="InterPro" id="IPR017853">
    <property type="entry name" value="GH"/>
</dbReference>
<evidence type="ECO:0000259" key="11">
    <source>
        <dbReference type="Pfam" id="PF16355"/>
    </source>
</evidence>
<dbReference type="Pfam" id="PF18565">
    <property type="entry name" value="Glyco_hydro2_C5"/>
    <property type="match status" value="1"/>
</dbReference>
<feature type="domain" description="Glycoside hydrolase family 2" evidence="12">
    <location>
        <begin position="737"/>
        <end position="835"/>
    </location>
</feature>
<proteinExistence type="inferred from homology"/>
<dbReference type="InterPro" id="IPR006103">
    <property type="entry name" value="Glyco_hydro_2_cat"/>
</dbReference>
<name>A0ABS7KY84_CLOSR</name>
<dbReference type="InterPro" id="IPR006104">
    <property type="entry name" value="Glyco_hydro_2_N"/>
</dbReference>
<feature type="domain" description="Bacterial Ig-like" evidence="10">
    <location>
        <begin position="856"/>
        <end position="911"/>
    </location>
</feature>
<dbReference type="InterPro" id="IPR040605">
    <property type="entry name" value="Glyco_hydro2_dom5"/>
</dbReference>
<dbReference type="RefSeq" id="WP_221861121.1">
    <property type="nucleotide sequence ID" value="NZ_JAIKTU010000007.1"/>
</dbReference>
<feature type="region of interest" description="Disordered" evidence="4">
    <location>
        <begin position="1885"/>
        <end position="1935"/>
    </location>
</feature>
<protein>
    <submittedName>
        <fullName evidence="14">Ig-like domain-containing protein</fullName>
    </submittedName>
</protein>
<feature type="chain" id="PRO_5045444579" evidence="6">
    <location>
        <begin position="25"/>
        <end position="1979"/>
    </location>
</feature>
<keyword evidence="5" id="KW-1133">Transmembrane helix</keyword>
<dbReference type="InterPro" id="IPR011081">
    <property type="entry name" value="Big_4"/>
</dbReference>
<keyword evidence="3" id="KW-0326">Glycosidase</keyword>
<dbReference type="InterPro" id="IPR049487">
    <property type="entry name" value="BgaA-like_CBM"/>
</dbReference>
<evidence type="ECO:0000259" key="13">
    <source>
        <dbReference type="Pfam" id="PF21606"/>
    </source>
</evidence>
<feature type="transmembrane region" description="Helical" evidence="5">
    <location>
        <begin position="1958"/>
        <end position="1975"/>
    </location>
</feature>
<dbReference type="InterPro" id="IPR006101">
    <property type="entry name" value="Glyco_hydro_2"/>
</dbReference>
<keyword evidence="15" id="KW-1185">Reference proteome</keyword>
<keyword evidence="5" id="KW-0812">Transmembrane</keyword>
<dbReference type="SUPFAM" id="SSF51445">
    <property type="entry name" value="(Trans)glycosidases"/>
    <property type="match status" value="1"/>
</dbReference>
<dbReference type="InterPro" id="IPR036156">
    <property type="entry name" value="Beta-gal/glucu_dom_sf"/>
</dbReference>
<dbReference type="EMBL" id="JAIKTU010000007">
    <property type="protein sequence ID" value="MBY0755775.1"/>
    <property type="molecule type" value="Genomic_DNA"/>
</dbReference>
<evidence type="ECO:0000256" key="2">
    <source>
        <dbReference type="ARBA" id="ARBA00022801"/>
    </source>
</evidence>
<feature type="domain" description="Glycosyl hydrolases family 2 sugar binding" evidence="9">
    <location>
        <begin position="80"/>
        <end position="197"/>
    </location>
</feature>
<dbReference type="Proteomes" id="UP001299068">
    <property type="component" value="Unassembled WGS sequence"/>
</dbReference>
<evidence type="ECO:0000259" key="7">
    <source>
        <dbReference type="Pfam" id="PF00703"/>
    </source>
</evidence>
<dbReference type="InterPro" id="IPR051913">
    <property type="entry name" value="GH2_Domain-Containing"/>
</dbReference>
<evidence type="ECO:0000256" key="4">
    <source>
        <dbReference type="SAM" id="MobiDB-lite"/>
    </source>
</evidence>
<dbReference type="InterPro" id="IPR008979">
    <property type="entry name" value="Galactose-bd-like_sf"/>
</dbReference>
<keyword evidence="2" id="KW-0378">Hydrolase</keyword>
<feature type="domain" description="Bacterial Ig-like" evidence="10">
    <location>
        <begin position="1342"/>
        <end position="1398"/>
    </location>
</feature>
<keyword evidence="5" id="KW-0472">Membrane</keyword>
<feature type="domain" description="Beta-galactosidase-like galactose-binding" evidence="13">
    <location>
        <begin position="1017"/>
        <end position="1097"/>
    </location>
</feature>
<dbReference type="PRINTS" id="PR00132">
    <property type="entry name" value="GLHYDRLASE2"/>
</dbReference>
<dbReference type="InterPro" id="IPR032311">
    <property type="entry name" value="DUF4982"/>
</dbReference>
<keyword evidence="6" id="KW-0732">Signal</keyword>